<dbReference type="Proteomes" id="UP000541444">
    <property type="component" value="Unassembled WGS sequence"/>
</dbReference>
<name>A0A7J7P574_9MAGN</name>
<organism evidence="2 3">
    <name type="scientific">Kingdonia uniflora</name>
    <dbReference type="NCBI Taxonomy" id="39325"/>
    <lineage>
        <taxon>Eukaryota</taxon>
        <taxon>Viridiplantae</taxon>
        <taxon>Streptophyta</taxon>
        <taxon>Embryophyta</taxon>
        <taxon>Tracheophyta</taxon>
        <taxon>Spermatophyta</taxon>
        <taxon>Magnoliopsida</taxon>
        <taxon>Ranunculales</taxon>
        <taxon>Circaeasteraceae</taxon>
        <taxon>Kingdonia</taxon>
    </lineage>
</organism>
<feature type="coiled-coil region" evidence="1">
    <location>
        <begin position="134"/>
        <end position="161"/>
    </location>
</feature>
<evidence type="ECO:0000313" key="3">
    <source>
        <dbReference type="Proteomes" id="UP000541444"/>
    </source>
</evidence>
<evidence type="ECO:0000256" key="1">
    <source>
        <dbReference type="SAM" id="Coils"/>
    </source>
</evidence>
<dbReference type="EMBL" id="JACGCM010000267">
    <property type="protein sequence ID" value="KAF6174422.1"/>
    <property type="molecule type" value="Genomic_DNA"/>
</dbReference>
<evidence type="ECO:0000313" key="2">
    <source>
        <dbReference type="EMBL" id="KAF6174422.1"/>
    </source>
</evidence>
<proteinExistence type="predicted"/>
<comment type="caution">
    <text evidence="2">The sequence shown here is derived from an EMBL/GenBank/DDBJ whole genome shotgun (WGS) entry which is preliminary data.</text>
</comment>
<dbReference type="AlphaFoldDB" id="A0A7J7P574"/>
<gene>
    <name evidence="2" type="ORF">GIB67_024444</name>
</gene>
<reference evidence="2 3" key="1">
    <citation type="journal article" date="2020" name="IScience">
        <title>Genome Sequencing of the Endangered Kingdonia uniflora (Circaeasteraceae, Ranunculales) Reveals Potential Mechanisms of Evolutionary Specialization.</title>
        <authorList>
            <person name="Sun Y."/>
            <person name="Deng T."/>
            <person name="Zhang A."/>
            <person name="Moore M.J."/>
            <person name="Landis J.B."/>
            <person name="Lin N."/>
            <person name="Zhang H."/>
            <person name="Zhang X."/>
            <person name="Huang J."/>
            <person name="Zhang X."/>
            <person name="Sun H."/>
            <person name="Wang H."/>
        </authorList>
    </citation>
    <scope>NUCLEOTIDE SEQUENCE [LARGE SCALE GENOMIC DNA]</scope>
    <source>
        <strain evidence="2">TB1705</strain>
        <tissue evidence="2">Leaf</tissue>
    </source>
</reference>
<keyword evidence="3" id="KW-1185">Reference proteome</keyword>
<feature type="coiled-coil region" evidence="1">
    <location>
        <begin position="37"/>
        <end position="68"/>
    </location>
</feature>
<protein>
    <submittedName>
        <fullName evidence="2">Uncharacterized protein</fullName>
    </submittedName>
</protein>
<sequence>MDDLKEVEERARLVIQQGKEDTSQMVSRLVKGIWIGIEEQASELKKAKSELEKNLARAKKEALKEVRLGRHLMLMGYSQEEVDAIKANTYVEEEEEEAEVLGVVDGLDGVSPQTVLDNQGDDVKLPEGGSEKVVKDMSLRINDLESRLAREREASKSLLSARTEMQVELDASCAREDHALMCNSEFVEHFIRMKEANENREDQYVKVYFRLEKLNQAVSDLTRQVKEKDYGINKGLKDLSEVTECAENLQRQVDALAVKGRIRELESDVSRIQGHVQKGNVNLRECQHKMDVALIKEKVLLGEIKAKELLVKKKEKLLIDLPGREELNVELGRLHTQIVDLEAINLAELVKYIAKLEADVIYHDRADVEITEWKDKYARLKVPYKRLKARFATTIIPGASRSDLLRVIVTYFVEEVNKLESERNTLVKTLSDKGCACGA</sequence>
<keyword evidence="1" id="KW-0175">Coiled coil</keyword>
<accession>A0A7J7P574</accession>